<dbReference type="InterPro" id="IPR005105">
    <property type="entry name" value="GlnD_Uridyltrans_N"/>
</dbReference>
<dbReference type="CDD" id="cd05401">
    <property type="entry name" value="NT_GlnE_GlnD_like"/>
    <property type="match status" value="1"/>
</dbReference>
<reference evidence="2 3" key="2">
    <citation type="submission" date="2023-12" db="EMBL/GenBank/DDBJ databases">
        <authorList>
            <consortium name="Cladostephus spongiosus"/>
            <person name="Lorente B."/>
            <person name="Cabral C."/>
            <person name="Frias J."/>
            <person name="Faria J."/>
            <person name="Toubarro D."/>
        </authorList>
    </citation>
    <scope>NUCLEOTIDE SEQUENCE [LARGE SCALE GENOMIC DNA]</scope>
    <source>
        <strain evidence="2 3">ZMCS4</strain>
    </source>
</reference>
<dbReference type="EMBL" id="JAYDYW010000001">
    <property type="protein sequence ID" value="MEE1672247.1"/>
    <property type="molecule type" value="Genomic_DNA"/>
</dbReference>
<reference evidence="3" key="1">
    <citation type="submission" date="2023-07" db="EMBL/GenBank/DDBJ databases">
        <title>Draft genome sequence of Agarivorans aestuarii strain ZMCS4, a CAZymes producing bacteria isolated from the marine brown algae Clodostephus spongiosus.</title>
        <authorList>
            <person name="Lorente B."/>
            <person name="Cabral C."/>
            <person name="Frias J."/>
            <person name="Faria J."/>
            <person name="Toubarro D."/>
        </authorList>
    </citation>
    <scope>NUCLEOTIDE SEQUENCE [LARGE SCALE GENOMIC DNA]</scope>
    <source>
        <strain evidence="3">ZMCS4</strain>
    </source>
</reference>
<dbReference type="Pfam" id="PF03445">
    <property type="entry name" value="DUF294"/>
    <property type="match status" value="1"/>
</dbReference>
<dbReference type="InterPro" id="IPR046342">
    <property type="entry name" value="CBS_dom_sf"/>
</dbReference>
<sequence>MSTDFNFQHPPFDQLEPKQRELVSSNLDIHYFQSQQKIVTAGAQAASLFIIIKGQVEERADNNDEVFAHYTLEDWFDVRSQFGGYAKHDYIALEETLCYALPSQIFRRLVSENSDFGDYFQRDLATRHQLVESREGNKNLAEFILTTIDERNVQPAVVIEGETSLQQATLIMREQKLESLLVNHDGCFGMLTGTDLLHAVVLVQQSLDTPVCQLANFNLISVNKGDFLFNAMLLMTRNSIERVVVKEQQKIIGILEMAHLLSLFSTHSHVLALRIARASSIEELSEAAHTLNKLVENLCNNGIRTLFIMKLLATMNEQIISRVFELSIPQQHHNHICLMVMGSEGRGEQIVKTDQDNGLVIEDGYDWPERQQQLHQFSDYLLELGYPPCPGKIMVNNPEWVQQQSQWSDTIAKWIETGHGDAMMNLAIVLDAHAIAGNKSLLRRLRKDLMAQMANRSVTLAFFAQPALKFHTPLTLFGNIKTKQAGLDIKKGGIFPIVHGVRALALEHSIGPTNTLDRIEQLALLKVLDEDSAANLKEALLLFFKLRIQQLFPAEDEQDYHVLKLDKLNHSQRDLLRHGLHVVKKFKQLLALHFNIRDY</sequence>
<dbReference type="SUPFAM" id="SSF54631">
    <property type="entry name" value="CBS-domain pair"/>
    <property type="match status" value="1"/>
</dbReference>
<proteinExistence type="predicted"/>
<dbReference type="SUPFAM" id="SSF51206">
    <property type="entry name" value="cAMP-binding domain-like"/>
    <property type="match status" value="1"/>
</dbReference>
<evidence type="ECO:0000313" key="2">
    <source>
        <dbReference type="EMBL" id="MEE1672247.1"/>
    </source>
</evidence>
<dbReference type="CDD" id="cd00038">
    <property type="entry name" value="CAP_ED"/>
    <property type="match status" value="1"/>
</dbReference>
<keyword evidence="3" id="KW-1185">Reference proteome</keyword>
<evidence type="ECO:0000259" key="1">
    <source>
        <dbReference type="PROSITE" id="PS50042"/>
    </source>
</evidence>
<dbReference type="Gene3D" id="3.10.580.10">
    <property type="entry name" value="CBS-domain"/>
    <property type="match status" value="1"/>
</dbReference>
<dbReference type="SMART" id="SM00100">
    <property type="entry name" value="cNMP"/>
    <property type="match status" value="1"/>
</dbReference>
<dbReference type="InterPro" id="IPR006669">
    <property type="entry name" value="MgtE_transporter"/>
</dbReference>
<dbReference type="PANTHER" id="PTHR43773:SF1">
    <property type="entry name" value="MAGNESIUM TRANSPORTER MGTE"/>
    <property type="match status" value="1"/>
</dbReference>
<organism evidence="2 3">
    <name type="scientific">Agarivorans aestuarii</name>
    <dbReference type="NCBI Taxonomy" id="1563703"/>
    <lineage>
        <taxon>Bacteria</taxon>
        <taxon>Pseudomonadati</taxon>
        <taxon>Pseudomonadota</taxon>
        <taxon>Gammaproteobacteria</taxon>
        <taxon>Alteromonadales</taxon>
        <taxon>Alteromonadaceae</taxon>
        <taxon>Agarivorans</taxon>
    </lineage>
</organism>
<dbReference type="Gene3D" id="2.60.120.10">
    <property type="entry name" value="Jelly Rolls"/>
    <property type="match status" value="1"/>
</dbReference>
<dbReference type="Pfam" id="PF10335">
    <property type="entry name" value="DUF294_C"/>
    <property type="match status" value="1"/>
</dbReference>
<feature type="domain" description="Cyclic nucleotide-binding" evidence="1">
    <location>
        <begin position="11"/>
        <end position="127"/>
    </location>
</feature>
<dbReference type="Pfam" id="PF00571">
    <property type="entry name" value="CBS"/>
    <property type="match status" value="2"/>
</dbReference>
<dbReference type="RefSeq" id="WP_329773543.1">
    <property type="nucleotide sequence ID" value="NZ_JAYDYW010000001.1"/>
</dbReference>
<dbReference type="InterPro" id="IPR014710">
    <property type="entry name" value="RmlC-like_jellyroll"/>
</dbReference>
<protein>
    <submittedName>
        <fullName evidence="2">DUF294 nucleotidyltransferase-like domain-containing protein</fullName>
    </submittedName>
</protein>
<dbReference type="InterPro" id="IPR018488">
    <property type="entry name" value="cNMP-bd_CS"/>
</dbReference>
<dbReference type="InterPro" id="IPR000644">
    <property type="entry name" value="CBS_dom"/>
</dbReference>
<dbReference type="SMART" id="SM00116">
    <property type="entry name" value="CBS"/>
    <property type="match status" value="2"/>
</dbReference>
<dbReference type="InterPro" id="IPR018821">
    <property type="entry name" value="DUF294_put_nucleoTrafse_sb-bd"/>
</dbReference>
<gene>
    <name evidence="2" type="ORF">SNR37_000014</name>
</gene>
<dbReference type="PROSITE" id="PS00888">
    <property type="entry name" value="CNMP_BINDING_1"/>
    <property type="match status" value="1"/>
</dbReference>
<dbReference type="InterPro" id="IPR000595">
    <property type="entry name" value="cNMP-bd_dom"/>
</dbReference>
<dbReference type="InterPro" id="IPR018490">
    <property type="entry name" value="cNMP-bd_dom_sf"/>
</dbReference>
<name>A0ABU7FYF7_9ALTE</name>
<dbReference type="Proteomes" id="UP001310248">
    <property type="component" value="Unassembled WGS sequence"/>
</dbReference>
<evidence type="ECO:0000313" key="3">
    <source>
        <dbReference type="Proteomes" id="UP001310248"/>
    </source>
</evidence>
<dbReference type="CDD" id="cd04589">
    <property type="entry name" value="CBS_pair_CAP-ED_NT_Pol-beta-like_DUF294_assoc"/>
    <property type="match status" value="1"/>
</dbReference>
<dbReference type="Pfam" id="PF00027">
    <property type="entry name" value="cNMP_binding"/>
    <property type="match status" value="1"/>
</dbReference>
<dbReference type="PANTHER" id="PTHR43773">
    <property type="entry name" value="MAGNESIUM TRANSPORTER MGTE"/>
    <property type="match status" value="1"/>
</dbReference>
<comment type="caution">
    <text evidence="2">The sequence shown here is derived from an EMBL/GenBank/DDBJ whole genome shotgun (WGS) entry which is preliminary data.</text>
</comment>
<accession>A0ABU7FYF7</accession>
<dbReference type="PROSITE" id="PS50042">
    <property type="entry name" value="CNMP_BINDING_3"/>
    <property type="match status" value="1"/>
</dbReference>